<dbReference type="AlphaFoldDB" id="A0AAP9DHT8"/>
<evidence type="ECO:0000313" key="2">
    <source>
        <dbReference type="Proteomes" id="UP000318823"/>
    </source>
</evidence>
<name>A0AAP9DHT8_BACOV</name>
<reference evidence="2" key="1">
    <citation type="journal article" date="2018" name="J. Anim. Genet.">
        <title>Acquired interbacterial defense systems protect against interspecies antagonism in the human gut microbiome.</title>
        <authorList>
            <person name="Ross B.D."/>
            <person name="Verster A.J."/>
            <person name="Radey M.C."/>
            <person name="Schmidtke D.T."/>
            <person name="Pope C.E."/>
            <person name="Hoffman L.R."/>
            <person name="Hajjar A."/>
            <person name="Peterson S.B."/>
            <person name="Borenstein E."/>
            <person name="Mougous J."/>
        </authorList>
    </citation>
    <scope>NUCLEOTIDE SEQUENCE [LARGE SCALE GENOMIC DNA]</scope>
    <source>
        <strain evidence="2">3725 D1 iv</strain>
    </source>
</reference>
<gene>
    <name evidence="1" type="ORF">DYI28_08395</name>
</gene>
<organism evidence="1 2">
    <name type="scientific">Bacteroides ovatus</name>
    <dbReference type="NCBI Taxonomy" id="28116"/>
    <lineage>
        <taxon>Bacteria</taxon>
        <taxon>Pseudomonadati</taxon>
        <taxon>Bacteroidota</taxon>
        <taxon>Bacteroidia</taxon>
        <taxon>Bacteroidales</taxon>
        <taxon>Bacteroidaceae</taxon>
        <taxon>Bacteroides</taxon>
    </lineage>
</organism>
<dbReference type="Proteomes" id="UP000318823">
    <property type="component" value="Chromosome"/>
</dbReference>
<accession>A0AAP9DHT8</accession>
<dbReference type="EMBL" id="CP041395">
    <property type="protein sequence ID" value="QDM08741.1"/>
    <property type="molecule type" value="Genomic_DNA"/>
</dbReference>
<proteinExistence type="predicted"/>
<protein>
    <submittedName>
        <fullName evidence="1">Uncharacterized protein</fullName>
    </submittedName>
</protein>
<evidence type="ECO:0000313" key="1">
    <source>
        <dbReference type="EMBL" id="QDM08741.1"/>
    </source>
</evidence>
<sequence length="64" mass="7359">MTKLSVSYALNFKFDFHFLSLPSEGFPRPAEFDFTCGPQGGQKGNKARRKRIVPWTVSFVLNKY</sequence>